<dbReference type="InterPro" id="IPR013783">
    <property type="entry name" value="Ig-like_fold"/>
</dbReference>
<keyword evidence="2" id="KW-0378">Hydrolase</keyword>
<protein>
    <submittedName>
        <fullName evidence="2">Glycoside hydrolase family 2 TIM barrel-domain containing protein</fullName>
    </submittedName>
</protein>
<evidence type="ECO:0000259" key="1">
    <source>
        <dbReference type="Pfam" id="PF02836"/>
    </source>
</evidence>
<keyword evidence="3" id="KW-1185">Reference proteome</keyword>
<name>A0ABW9JRH4_9SPHI</name>
<proteinExistence type="predicted"/>
<feature type="domain" description="Glycoside hydrolase family 2 catalytic" evidence="1">
    <location>
        <begin position="108"/>
        <end position="253"/>
    </location>
</feature>
<comment type="caution">
    <text evidence="2">The sequence shown here is derived from an EMBL/GenBank/DDBJ whole genome shotgun (WGS) entry which is preliminary data.</text>
</comment>
<evidence type="ECO:0000313" key="2">
    <source>
        <dbReference type="EMBL" id="MFN0293898.1"/>
    </source>
</evidence>
<dbReference type="Pfam" id="PF02836">
    <property type="entry name" value="Glyco_hydro_2_C"/>
    <property type="match status" value="1"/>
</dbReference>
<organism evidence="2 3">
    <name type="scientific">Pedobacter helvus</name>
    <dbReference type="NCBI Taxonomy" id="2563444"/>
    <lineage>
        <taxon>Bacteria</taxon>
        <taxon>Pseudomonadati</taxon>
        <taxon>Bacteroidota</taxon>
        <taxon>Sphingobacteriia</taxon>
        <taxon>Sphingobacteriales</taxon>
        <taxon>Sphingobacteriaceae</taxon>
        <taxon>Pedobacter</taxon>
    </lineage>
</organism>
<accession>A0ABW9JRH4</accession>
<dbReference type="PROSITE" id="PS51257">
    <property type="entry name" value="PROKAR_LIPOPROTEIN"/>
    <property type="match status" value="1"/>
</dbReference>
<dbReference type="Gene3D" id="2.60.40.10">
    <property type="entry name" value="Immunoglobulins"/>
    <property type="match status" value="1"/>
</dbReference>
<reference evidence="2 3" key="1">
    <citation type="submission" date="2024-12" db="EMBL/GenBank/DDBJ databases">
        <authorList>
            <person name="Hu S."/>
        </authorList>
    </citation>
    <scope>NUCLEOTIDE SEQUENCE [LARGE SCALE GENOMIC DNA]</scope>
    <source>
        <strain evidence="2 3">P-25</strain>
    </source>
</reference>
<dbReference type="Proteomes" id="UP001517367">
    <property type="component" value="Unassembled WGS sequence"/>
</dbReference>
<dbReference type="RefSeq" id="WP_138729549.1">
    <property type="nucleotide sequence ID" value="NZ_SRMP02000052.1"/>
</dbReference>
<dbReference type="Gene3D" id="3.20.20.80">
    <property type="entry name" value="Glycosidases"/>
    <property type="match status" value="1"/>
</dbReference>
<dbReference type="GO" id="GO:0016787">
    <property type="term" value="F:hydrolase activity"/>
    <property type="evidence" value="ECO:0007669"/>
    <property type="project" value="UniProtKB-KW"/>
</dbReference>
<dbReference type="InterPro" id="IPR006103">
    <property type="entry name" value="Glyco_hydro_2_cat"/>
</dbReference>
<dbReference type="EMBL" id="SRMP02000052">
    <property type="protein sequence ID" value="MFN0293898.1"/>
    <property type="molecule type" value="Genomic_DNA"/>
</dbReference>
<gene>
    <name evidence="2" type="ORF">E5L68_021155</name>
</gene>
<dbReference type="SUPFAM" id="SSF51445">
    <property type="entry name" value="(Trans)glycosidases"/>
    <property type="match status" value="1"/>
</dbReference>
<dbReference type="InterPro" id="IPR017853">
    <property type="entry name" value="GH"/>
</dbReference>
<evidence type="ECO:0000313" key="3">
    <source>
        <dbReference type="Proteomes" id="UP001517367"/>
    </source>
</evidence>
<sequence length="460" mass="50490">MRKLLAFLVLIAVVSCRKEPALSELDGLEKSSSLENTLVLNSTPSVVTVVKESGIWKLKRNGQNYIVKGVAASKALNTNITNYITALKSFSGNTIRTYSVNEFTQDILDEAYANGISVCLGLWVNREADNFNYNDTVAVNQQLLNLKAQVLAYKDHPALLMWGVGNEVDASYTNLKVWNAINDIASMIHTEDGNHPVTTMLANTLPAKITEIKNRAPQLDLICSNTYAPNLPAVTSNLQQAGWTKPYMITEFGPRGTWQMNPEPTRILPWGALVEQTSTEKAEIYRSSYNQHIKANFNNGCLGSFAFVWGYQTHGAVLTWFGFHTTEGRTFGAADIMKRVWSDWYPANRAPEITSRNDMTLAGQHAEDAIYLAKGSTKTAAVTASDPENDPLVYEWRIVPEGVAGPGGVPHPGLTGLITSNGNATVSFTVPSTAGAYRLYVYVKDNHNKVASAVIPFYAQ</sequence>